<dbReference type="InterPro" id="IPR006140">
    <property type="entry name" value="D-isomer_DH_NAD-bd"/>
</dbReference>
<name>A0ABW4F9S8_9PSEU</name>
<keyword evidence="2" id="KW-0520">NAD</keyword>
<evidence type="ECO:0000256" key="2">
    <source>
        <dbReference type="ARBA" id="ARBA00023027"/>
    </source>
</evidence>
<dbReference type="SUPFAM" id="SSF51735">
    <property type="entry name" value="NAD(P)-binding Rossmann-fold domains"/>
    <property type="match status" value="1"/>
</dbReference>
<dbReference type="PANTHER" id="PTHR43333">
    <property type="entry name" value="2-HACID_DH_C DOMAIN-CONTAINING PROTEIN"/>
    <property type="match status" value="1"/>
</dbReference>
<dbReference type="Proteomes" id="UP001597114">
    <property type="component" value="Unassembled WGS sequence"/>
</dbReference>
<organism evidence="5 6">
    <name type="scientific">Pseudonocardia yunnanensis</name>
    <dbReference type="NCBI Taxonomy" id="58107"/>
    <lineage>
        <taxon>Bacteria</taxon>
        <taxon>Bacillati</taxon>
        <taxon>Actinomycetota</taxon>
        <taxon>Actinomycetes</taxon>
        <taxon>Pseudonocardiales</taxon>
        <taxon>Pseudonocardiaceae</taxon>
        <taxon>Pseudonocardia</taxon>
    </lineage>
</organism>
<feature type="compositionally biased region" description="Basic and acidic residues" evidence="3">
    <location>
        <begin position="26"/>
        <end position="37"/>
    </location>
</feature>
<reference evidence="6" key="1">
    <citation type="journal article" date="2019" name="Int. J. Syst. Evol. Microbiol.">
        <title>The Global Catalogue of Microorganisms (GCM) 10K type strain sequencing project: providing services to taxonomists for standard genome sequencing and annotation.</title>
        <authorList>
            <consortium name="The Broad Institute Genomics Platform"/>
            <consortium name="The Broad Institute Genome Sequencing Center for Infectious Disease"/>
            <person name="Wu L."/>
            <person name="Ma J."/>
        </authorList>
    </citation>
    <scope>NUCLEOTIDE SEQUENCE [LARGE SCALE GENOMIC DNA]</scope>
    <source>
        <strain evidence="6">CCM 7043</strain>
    </source>
</reference>
<comment type="caution">
    <text evidence="5">The sequence shown here is derived from an EMBL/GenBank/DDBJ whole genome shotgun (WGS) entry which is preliminary data.</text>
</comment>
<sequence length="328" mass="34972">MAGADSATRSEDAAPGLILVTGPSRPDTDRRRITEAAGPHEVRFVDAVDATDPALAYAVAVAGTVPGPVLAAAPRLRWVHGWAAGADGNLTPEMLASEVVLTTSVGNGAIPLAEHAMLLMMMLNRDVPRWMRAQQDHRWDRFTHGELAGLTLGVFGVGHSGGDLARKAQAFRMRVLGCRRNPERTVEGVERMYAVNDLHAFLGECDMVVVTAPATDETLGVFDEKAFRAMKPTAFWICFSRGGIADDAALLTALREGWIAGAGIDAHSVEPLPADSPFWDAPNTIITPHNGATTAATARRGLDIFVDNLARFATGRDLVNVVDKAAGY</sequence>
<keyword evidence="1" id="KW-0560">Oxidoreductase</keyword>
<evidence type="ECO:0000256" key="3">
    <source>
        <dbReference type="SAM" id="MobiDB-lite"/>
    </source>
</evidence>
<feature type="domain" description="D-isomer specific 2-hydroxyacid dehydrogenase NAD-binding" evidence="4">
    <location>
        <begin position="118"/>
        <end position="291"/>
    </location>
</feature>
<dbReference type="InterPro" id="IPR036291">
    <property type="entry name" value="NAD(P)-bd_dom_sf"/>
</dbReference>
<proteinExistence type="predicted"/>
<protein>
    <submittedName>
        <fullName evidence="5">D-2-hydroxyacid dehydrogenase</fullName>
    </submittedName>
</protein>
<dbReference type="Gene3D" id="3.40.50.720">
    <property type="entry name" value="NAD(P)-binding Rossmann-like Domain"/>
    <property type="match status" value="2"/>
</dbReference>
<dbReference type="SUPFAM" id="SSF52283">
    <property type="entry name" value="Formate/glycerate dehydrogenase catalytic domain-like"/>
    <property type="match status" value="1"/>
</dbReference>
<gene>
    <name evidence="5" type="ORF">ACFSJD_43275</name>
</gene>
<dbReference type="Pfam" id="PF02826">
    <property type="entry name" value="2-Hacid_dh_C"/>
    <property type="match status" value="1"/>
</dbReference>
<feature type="region of interest" description="Disordered" evidence="3">
    <location>
        <begin position="1"/>
        <end position="37"/>
    </location>
</feature>
<evidence type="ECO:0000256" key="1">
    <source>
        <dbReference type="ARBA" id="ARBA00023002"/>
    </source>
</evidence>
<dbReference type="PANTHER" id="PTHR43333:SF1">
    <property type="entry name" value="D-ISOMER SPECIFIC 2-HYDROXYACID DEHYDROGENASE NAD-BINDING DOMAIN-CONTAINING PROTEIN"/>
    <property type="match status" value="1"/>
</dbReference>
<dbReference type="RefSeq" id="WP_344717477.1">
    <property type="nucleotide sequence ID" value="NZ_BAAAUS010000001.1"/>
</dbReference>
<keyword evidence="6" id="KW-1185">Reference proteome</keyword>
<accession>A0ABW4F9S8</accession>
<dbReference type="CDD" id="cd05300">
    <property type="entry name" value="2-Hacid_dh_1"/>
    <property type="match status" value="1"/>
</dbReference>
<evidence type="ECO:0000259" key="4">
    <source>
        <dbReference type="Pfam" id="PF02826"/>
    </source>
</evidence>
<evidence type="ECO:0000313" key="6">
    <source>
        <dbReference type="Proteomes" id="UP001597114"/>
    </source>
</evidence>
<dbReference type="EMBL" id="JBHUCO010000082">
    <property type="protein sequence ID" value="MFD1524371.1"/>
    <property type="molecule type" value="Genomic_DNA"/>
</dbReference>
<evidence type="ECO:0000313" key="5">
    <source>
        <dbReference type="EMBL" id="MFD1524371.1"/>
    </source>
</evidence>